<dbReference type="SUPFAM" id="SSF50969">
    <property type="entry name" value="YVTN repeat-like/Quinoprotein amine dehydrogenase"/>
    <property type="match status" value="1"/>
</dbReference>
<protein>
    <recommendedName>
        <fullName evidence="5">DUF4394 domain-containing protein</fullName>
    </recommendedName>
</protein>
<evidence type="ECO:0000313" key="3">
    <source>
        <dbReference type="EMBL" id="GMU08941.1"/>
    </source>
</evidence>
<sequence>MRATEHMNMKTANRLIWLLAACAWLAACQGMPPEETKGTETIRMEISLAGDVCGVTSADATVSAPDMTTLGPVPLQVTNTTLQGRISQVPAGTARTVRVDAFNASGLLVYSGSTVVDVVAGSVTSANIVLRRDLPNCPNAPGTGDIDITGSLETGEPSTDGGTSDGGSLPDGGLVLDGAQLAFNLDDATLTSGGVIHFFDRTADRVHRLDVANRRFLSSYAGTADAVSMAVSPDGTTTYLAYTGGRMDAFSQDGTARFFAAAPETVSSMVVAGNYLFTIDSSGAWDSHSLYQRSTGARVATAEWRYSARSLVFSPVNKRVYLLNSGVSPTDVTMVDVDPVAGTLGAERDSPYHGDYNLPNPLRLLPDESGVMVGSGLFFNAADLTYRTSLGLSFVDVAFHNGRYYLIDTVGNTTQLRVLSSTFDILSASYYPGIAKRVFVHRGELVLVTGVSTGQLQVRILAL</sequence>
<comment type="caution">
    <text evidence="3">The sequence shown here is derived from an EMBL/GenBank/DDBJ whole genome shotgun (WGS) entry which is preliminary data.</text>
</comment>
<organism evidence="3 4">
    <name type="scientific">Corallococcus caeni</name>
    <dbReference type="NCBI Taxonomy" id="3082388"/>
    <lineage>
        <taxon>Bacteria</taxon>
        <taxon>Pseudomonadati</taxon>
        <taxon>Myxococcota</taxon>
        <taxon>Myxococcia</taxon>
        <taxon>Myxococcales</taxon>
        <taxon>Cystobacterineae</taxon>
        <taxon>Myxococcaceae</taxon>
        <taxon>Corallococcus</taxon>
    </lineage>
</organism>
<name>A0ABQ6QZ51_9BACT</name>
<feature type="region of interest" description="Disordered" evidence="1">
    <location>
        <begin position="139"/>
        <end position="170"/>
    </location>
</feature>
<dbReference type="InterPro" id="IPR015943">
    <property type="entry name" value="WD40/YVTN_repeat-like_dom_sf"/>
</dbReference>
<evidence type="ECO:0008006" key="5">
    <source>
        <dbReference type="Google" id="ProtNLM"/>
    </source>
</evidence>
<reference evidence="3 4" key="1">
    <citation type="journal article" date="2024" name="Arch. Microbiol.">
        <title>Corallococcus caeni sp. nov., a novel myxobacterium isolated from activated sludge.</title>
        <authorList>
            <person name="Tomita S."/>
            <person name="Nakai R."/>
            <person name="Kuroda K."/>
            <person name="Kurashita H."/>
            <person name="Hatamoto M."/>
            <person name="Yamaguchi T."/>
            <person name="Narihiro T."/>
        </authorList>
    </citation>
    <scope>NUCLEOTIDE SEQUENCE [LARGE SCALE GENOMIC DNA]</scope>
    <source>
        <strain evidence="3 4">NO1</strain>
    </source>
</reference>
<feature type="compositionally biased region" description="Low complexity" evidence="1">
    <location>
        <begin position="153"/>
        <end position="170"/>
    </location>
</feature>
<keyword evidence="2" id="KW-0732">Signal</keyword>
<keyword evidence="4" id="KW-1185">Reference proteome</keyword>
<dbReference type="Proteomes" id="UP001342631">
    <property type="component" value="Unassembled WGS sequence"/>
</dbReference>
<feature type="signal peptide" evidence="2">
    <location>
        <begin position="1"/>
        <end position="26"/>
    </location>
</feature>
<gene>
    <name evidence="3" type="ORF">ASNO1_51940</name>
</gene>
<accession>A0ABQ6QZ51</accession>
<evidence type="ECO:0000256" key="2">
    <source>
        <dbReference type="SAM" id="SignalP"/>
    </source>
</evidence>
<evidence type="ECO:0000256" key="1">
    <source>
        <dbReference type="SAM" id="MobiDB-lite"/>
    </source>
</evidence>
<dbReference type="Gene3D" id="2.130.10.10">
    <property type="entry name" value="YVTN repeat-like/Quinoprotein amine dehydrogenase"/>
    <property type="match status" value="1"/>
</dbReference>
<feature type="chain" id="PRO_5046653514" description="DUF4394 domain-containing protein" evidence="2">
    <location>
        <begin position="27"/>
        <end position="463"/>
    </location>
</feature>
<proteinExistence type="predicted"/>
<evidence type="ECO:0000313" key="4">
    <source>
        <dbReference type="Proteomes" id="UP001342631"/>
    </source>
</evidence>
<dbReference type="InterPro" id="IPR011044">
    <property type="entry name" value="Quino_amine_DH_bsu"/>
</dbReference>
<dbReference type="EMBL" id="BTTX01000005">
    <property type="protein sequence ID" value="GMU08941.1"/>
    <property type="molecule type" value="Genomic_DNA"/>
</dbReference>
<dbReference type="PROSITE" id="PS51257">
    <property type="entry name" value="PROKAR_LIPOPROTEIN"/>
    <property type="match status" value="1"/>
</dbReference>